<comment type="caution">
    <text evidence="4">The sequence shown here is derived from an EMBL/GenBank/DDBJ whole genome shotgun (WGS) entry which is preliminary data.</text>
</comment>
<accession>A0A560W6T1</accession>
<dbReference type="SMART" id="SM00855">
    <property type="entry name" value="PGAM"/>
    <property type="match status" value="1"/>
</dbReference>
<dbReference type="GO" id="GO:0016791">
    <property type="term" value="F:phosphatase activity"/>
    <property type="evidence" value="ECO:0007669"/>
    <property type="project" value="TreeGrafter"/>
</dbReference>
<dbReference type="InterPro" id="IPR022492">
    <property type="entry name" value="Phosphomutase_MSMEG4193_put"/>
</dbReference>
<feature type="active site" description="Proton donor/acceptor" evidence="1">
    <location>
        <position position="83"/>
    </location>
</feature>
<dbReference type="CDD" id="cd07067">
    <property type="entry name" value="HP_PGM_like"/>
    <property type="match status" value="1"/>
</dbReference>
<proteinExistence type="predicted"/>
<dbReference type="InterPro" id="IPR050275">
    <property type="entry name" value="PGM_Phosphatase"/>
</dbReference>
<keyword evidence="5" id="KW-1185">Reference proteome</keyword>
<dbReference type="OrthoDB" id="4120859at2"/>
<sequence>MAHCVLLRHGRSTANSEGVLAGWTDGVHLDEAGRRQAADVADRLAHLPFARVVTSPLLRCRETARPLAEALGVTPEVHDGLGEARYGAWTGRALSELAKEDLWQTVQRRPSEAVFPESEEYPHESILQMAQRAVAAVRAIDAEVEAQSGPGAIWLAVSHGDIIKSVLADAAATPLDEFQRYVVDPASVSVVRYAPERAFVLRVNDSGPLAAPKEPPAETPGSDAAVGGGAG</sequence>
<dbReference type="AlphaFoldDB" id="A0A560W6T1"/>
<evidence type="ECO:0000256" key="3">
    <source>
        <dbReference type="SAM" id="MobiDB-lite"/>
    </source>
</evidence>
<feature type="region of interest" description="Disordered" evidence="3">
    <location>
        <begin position="206"/>
        <end position="231"/>
    </location>
</feature>
<feature type="binding site" evidence="2">
    <location>
        <position position="59"/>
    </location>
    <ligand>
        <name>substrate</name>
    </ligand>
</feature>
<dbReference type="RefSeq" id="WP_144858029.1">
    <property type="nucleotide sequence ID" value="NZ_BAAAYT010000002.1"/>
</dbReference>
<dbReference type="PANTHER" id="PTHR48100:SF2">
    <property type="entry name" value="CONSERVED PROTEIN"/>
    <property type="match status" value="1"/>
</dbReference>
<dbReference type="Proteomes" id="UP000315628">
    <property type="component" value="Unassembled WGS sequence"/>
</dbReference>
<evidence type="ECO:0000256" key="2">
    <source>
        <dbReference type="PIRSR" id="PIRSR613078-2"/>
    </source>
</evidence>
<name>A0A560W6T1_9MICO</name>
<dbReference type="NCBIfam" id="TIGR03848">
    <property type="entry name" value="MSMEG_4193"/>
    <property type="match status" value="1"/>
</dbReference>
<dbReference type="PANTHER" id="PTHR48100">
    <property type="entry name" value="BROAD-SPECIFICITY PHOSPHATASE YOR283W-RELATED"/>
    <property type="match status" value="1"/>
</dbReference>
<dbReference type="EMBL" id="VIUW01000005">
    <property type="protein sequence ID" value="TWD13205.1"/>
    <property type="molecule type" value="Genomic_DNA"/>
</dbReference>
<evidence type="ECO:0000313" key="4">
    <source>
        <dbReference type="EMBL" id="TWD13205.1"/>
    </source>
</evidence>
<evidence type="ECO:0000256" key="1">
    <source>
        <dbReference type="PIRSR" id="PIRSR613078-1"/>
    </source>
</evidence>
<evidence type="ECO:0000313" key="5">
    <source>
        <dbReference type="Proteomes" id="UP000315628"/>
    </source>
</evidence>
<dbReference type="InterPro" id="IPR013078">
    <property type="entry name" value="His_Pase_superF_clade-1"/>
</dbReference>
<dbReference type="InterPro" id="IPR029033">
    <property type="entry name" value="His_PPase_superfam"/>
</dbReference>
<reference evidence="4 5" key="1">
    <citation type="submission" date="2019-06" db="EMBL/GenBank/DDBJ databases">
        <title>Sequencing the genomes of 1000 actinobacteria strains.</title>
        <authorList>
            <person name="Klenk H.-P."/>
        </authorList>
    </citation>
    <scope>NUCLEOTIDE SEQUENCE [LARGE SCALE GENOMIC DNA]</scope>
    <source>
        <strain evidence="4 5">DSM 18935</strain>
    </source>
</reference>
<feature type="binding site" evidence="2">
    <location>
        <begin position="83"/>
        <end position="86"/>
    </location>
    <ligand>
        <name>substrate</name>
    </ligand>
</feature>
<protein>
    <submittedName>
        <fullName evidence="4">Putative phosphomutase (TIGR03848 family)</fullName>
    </submittedName>
</protein>
<dbReference type="GO" id="GO:0005737">
    <property type="term" value="C:cytoplasm"/>
    <property type="evidence" value="ECO:0007669"/>
    <property type="project" value="TreeGrafter"/>
</dbReference>
<feature type="active site" description="Tele-phosphohistidine intermediate" evidence="1">
    <location>
        <position position="9"/>
    </location>
</feature>
<feature type="binding site" evidence="2">
    <location>
        <begin position="8"/>
        <end position="15"/>
    </location>
    <ligand>
        <name>substrate</name>
    </ligand>
</feature>
<organism evidence="4 5">
    <name type="scientific">Marihabitans asiaticum</name>
    <dbReference type="NCBI Taxonomy" id="415218"/>
    <lineage>
        <taxon>Bacteria</taxon>
        <taxon>Bacillati</taxon>
        <taxon>Actinomycetota</taxon>
        <taxon>Actinomycetes</taxon>
        <taxon>Micrococcales</taxon>
        <taxon>Intrasporangiaceae</taxon>
        <taxon>Marihabitans</taxon>
    </lineage>
</organism>
<dbReference type="SUPFAM" id="SSF53254">
    <property type="entry name" value="Phosphoglycerate mutase-like"/>
    <property type="match status" value="1"/>
</dbReference>
<dbReference type="Pfam" id="PF00300">
    <property type="entry name" value="His_Phos_1"/>
    <property type="match status" value="1"/>
</dbReference>
<gene>
    <name evidence="4" type="ORF">FB557_2592</name>
</gene>
<dbReference type="Gene3D" id="3.40.50.1240">
    <property type="entry name" value="Phosphoglycerate mutase-like"/>
    <property type="match status" value="1"/>
</dbReference>